<dbReference type="OrthoDB" id="9805604at2"/>
<comment type="caution">
    <text evidence="8">The sequence shown here is derived from an EMBL/GenBank/DDBJ whole genome shotgun (WGS) entry which is preliminary data.</text>
</comment>
<dbReference type="PIRSF" id="PIRSF006118">
    <property type="entry name" value="KDO8-P_Ptase"/>
    <property type="match status" value="1"/>
</dbReference>
<proteinExistence type="inferred from homology"/>
<evidence type="ECO:0000256" key="6">
    <source>
        <dbReference type="ARBA" id="ARBA00022842"/>
    </source>
</evidence>
<evidence type="ECO:0000256" key="5">
    <source>
        <dbReference type="ARBA" id="ARBA00022801"/>
    </source>
</evidence>
<dbReference type="GO" id="GO:0008781">
    <property type="term" value="F:N-acylneuraminate cytidylyltransferase activity"/>
    <property type="evidence" value="ECO:0007669"/>
    <property type="project" value="TreeGrafter"/>
</dbReference>
<dbReference type="SFLD" id="SFLDG01136">
    <property type="entry name" value="C1.6:_Phosphoserine_Phosphatas"/>
    <property type="match status" value="1"/>
</dbReference>
<evidence type="ECO:0000313" key="8">
    <source>
        <dbReference type="EMBL" id="TWU51212.1"/>
    </source>
</evidence>
<evidence type="ECO:0000313" key="9">
    <source>
        <dbReference type="Proteomes" id="UP000317977"/>
    </source>
</evidence>
<gene>
    <name evidence="8" type="ORF">Poly59_28030</name>
</gene>
<dbReference type="EC" id="3.1.3.45" evidence="8"/>
<dbReference type="GO" id="GO:0046872">
    <property type="term" value="F:metal ion binding"/>
    <property type="evidence" value="ECO:0007669"/>
    <property type="project" value="UniProtKB-KW"/>
</dbReference>
<evidence type="ECO:0000256" key="1">
    <source>
        <dbReference type="ARBA" id="ARBA00001946"/>
    </source>
</evidence>
<feature type="binding site" evidence="7">
    <location>
        <position position="114"/>
    </location>
    <ligand>
        <name>Mg(2+)</name>
        <dbReference type="ChEBI" id="CHEBI:18420"/>
    </ligand>
</feature>
<organism evidence="8 9">
    <name type="scientific">Rubripirellula reticaptiva</name>
    <dbReference type="NCBI Taxonomy" id="2528013"/>
    <lineage>
        <taxon>Bacteria</taxon>
        <taxon>Pseudomonadati</taxon>
        <taxon>Planctomycetota</taxon>
        <taxon>Planctomycetia</taxon>
        <taxon>Pirellulales</taxon>
        <taxon>Pirellulaceae</taxon>
        <taxon>Rubripirellula</taxon>
    </lineage>
</organism>
<keyword evidence="4 7" id="KW-0479">Metal-binding</keyword>
<dbReference type="FunFam" id="3.40.50.1000:FF:000029">
    <property type="entry name" value="3-deoxy-D-manno-octulosonate 8-phosphate phosphatase KdsC"/>
    <property type="match status" value="1"/>
</dbReference>
<reference evidence="8 9" key="1">
    <citation type="submission" date="2019-02" db="EMBL/GenBank/DDBJ databases">
        <title>Deep-cultivation of Planctomycetes and their phenomic and genomic characterization uncovers novel biology.</title>
        <authorList>
            <person name="Wiegand S."/>
            <person name="Jogler M."/>
            <person name="Boedeker C."/>
            <person name="Pinto D."/>
            <person name="Vollmers J."/>
            <person name="Rivas-Marin E."/>
            <person name="Kohn T."/>
            <person name="Peeters S.H."/>
            <person name="Heuer A."/>
            <person name="Rast P."/>
            <person name="Oberbeckmann S."/>
            <person name="Bunk B."/>
            <person name="Jeske O."/>
            <person name="Meyerdierks A."/>
            <person name="Storesund J.E."/>
            <person name="Kallscheuer N."/>
            <person name="Luecker S."/>
            <person name="Lage O.M."/>
            <person name="Pohl T."/>
            <person name="Merkel B.J."/>
            <person name="Hornburger P."/>
            <person name="Mueller R.-W."/>
            <person name="Bruemmer F."/>
            <person name="Labrenz M."/>
            <person name="Spormann A.M."/>
            <person name="Op Den Camp H."/>
            <person name="Overmann J."/>
            <person name="Amann R."/>
            <person name="Jetten M.S.M."/>
            <person name="Mascher T."/>
            <person name="Medema M.H."/>
            <person name="Devos D.P."/>
            <person name="Kaster A.-K."/>
            <person name="Ovreas L."/>
            <person name="Rohde M."/>
            <person name="Galperin M.Y."/>
            <person name="Jogler C."/>
        </authorList>
    </citation>
    <scope>NUCLEOTIDE SEQUENCE [LARGE SCALE GENOMIC DNA]</scope>
    <source>
        <strain evidence="8 9">Poly59</strain>
    </source>
</reference>
<keyword evidence="9" id="KW-1185">Reference proteome</keyword>
<dbReference type="Proteomes" id="UP000317977">
    <property type="component" value="Unassembled WGS sequence"/>
</dbReference>
<comment type="similarity">
    <text evidence="2">Belongs to the KdsC family.</text>
</comment>
<dbReference type="CDD" id="cd01630">
    <property type="entry name" value="HAD_KDO-like"/>
    <property type="match status" value="1"/>
</dbReference>
<protein>
    <submittedName>
        <fullName evidence="8">3-deoxy-D-manno-octulosonate 8-phosphate phosphatase KdsC</fullName>
        <ecNumber evidence="8">3.1.3.45</ecNumber>
    </submittedName>
</protein>
<evidence type="ECO:0000256" key="2">
    <source>
        <dbReference type="ARBA" id="ARBA00005893"/>
    </source>
</evidence>
<dbReference type="AlphaFoldDB" id="A0A5C6EQ16"/>
<accession>A0A5C6EQ16</accession>
<feature type="binding site" evidence="7">
    <location>
        <position position="21"/>
    </location>
    <ligand>
        <name>Mg(2+)</name>
        <dbReference type="ChEBI" id="CHEBI:18420"/>
    </ligand>
</feature>
<dbReference type="PANTHER" id="PTHR21485:SF3">
    <property type="entry name" value="N-ACYLNEURAMINATE CYTIDYLYLTRANSFERASE"/>
    <property type="match status" value="1"/>
</dbReference>
<comment type="subunit">
    <text evidence="3">Homotetramer.</text>
</comment>
<keyword evidence="6 7" id="KW-0460">Magnesium</keyword>
<evidence type="ECO:0000256" key="7">
    <source>
        <dbReference type="PIRSR" id="PIRSR006118-2"/>
    </source>
</evidence>
<dbReference type="Pfam" id="PF08282">
    <property type="entry name" value="Hydrolase_3"/>
    <property type="match status" value="1"/>
</dbReference>
<dbReference type="NCBIfam" id="TIGR01670">
    <property type="entry name" value="KdsC-phosphatas"/>
    <property type="match status" value="1"/>
</dbReference>
<dbReference type="GO" id="GO:0019143">
    <property type="term" value="F:3-deoxy-manno-octulosonate-8-phosphatase activity"/>
    <property type="evidence" value="ECO:0007669"/>
    <property type="project" value="UniProtKB-EC"/>
</dbReference>
<dbReference type="EMBL" id="SJPX01000003">
    <property type="protein sequence ID" value="TWU51212.1"/>
    <property type="molecule type" value="Genomic_DNA"/>
</dbReference>
<dbReference type="InterPro" id="IPR023214">
    <property type="entry name" value="HAD_sf"/>
</dbReference>
<dbReference type="InterPro" id="IPR010023">
    <property type="entry name" value="KdsC_fam"/>
</dbReference>
<dbReference type="RefSeq" id="WP_146534621.1">
    <property type="nucleotide sequence ID" value="NZ_SJPX01000003.1"/>
</dbReference>
<dbReference type="InterPro" id="IPR050793">
    <property type="entry name" value="CMP-NeuNAc_synthase"/>
</dbReference>
<sequence>MTLPQRSDSEIAAPIRCILSDVDGVMTDGRIVYDSDGVETKRFHVRDGLAIKLWMKSGFQFGILTARSSPMVTRRATELGIVEVKQGYEDKWPAATEMMKSLGCTPDQVAYIGDDLPDLAVMHHVGLAVAPADAARDVREAADWNLETPGGEGVLREMIERLMRSNRRWEEHLPRSA</sequence>
<feature type="binding site" evidence="7">
    <location>
        <position position="23"/>
    </location>
    <ligand>
        <name>substrate</name>
    </ligand>
</feature>
<dbReference type="SFLD" id="SFLDS00003">
    <property type="entry name" value="Haloacid_Dehalogenase"/>
    <property type="match status" value="1"/>
</dbReference>
<comment type="cofactor">
    <cofactor evidence="1 7">
        <name>Mg(2+)</name>
        <dbReference type="ChEBI" id="CHEBI:18420"/>
    </cofactor>
</comment>
<evidence type="ECO:0000256" key="3">
    <source>
        <dbReference type="ARBA" id="ARBA00011881"/>
    </source>
</evidence>
<dbReference type="Gene3D" id="3.40.50.1000">
    <property type="entry name" value="HAD superfamily/HAD-like"/>
    <property type="match status" value="1"/>
</dbReference>
<dbReference type="PANTHER" id="PTHR21485">
    <property type="entry name" value="HAD SUPERFAMILY MEMBERS CMAS AND KDSC"/>
    <property type="match status" value="1"/>
</dbReference>
<name>A0A5C6EQ16_9BACT</name>
<dbReference type="SUPFAM" id="SSF56784">
    <property type="entry name" value="HAD-like"/>
    <property type="match status" value="1"/>
</dbReference>
<keyword evidence="5 8" id="KW-0378">Hydrolase</keyword>
<dbReference type="InterPro" id="IPR036412">
    <property type="entry name" value="HAD-like_sf"/>
</dbReference>
<evidence type="ECO:0000256" key="4">
    <source>
        <dbReference type="ARBA" id="ARBA00022723"/>
    </source>
</evidence>
<dbReference type="SFLD" id="SFLDG01138">
    <property type="entry name" value="C1.6.2:_Deoxy-d-mannose-octulo"/>
    <property type="match status" value="1"/>
</dbReference>